<reference evidence="1 2" key="4">
    <citation type="journal article" date="2011" name="BMC Genomics">
        <title>RNA-Seq improves annotation of protein-coding genes in the cucumber genome.</title>
        <authorList>
            <person name="Li Z."/>
            <person name="Zhang Z."/>
            <person name="Yan P."/>
            <person name="Huang S."/>
            <person name="Fei Z."/>
            <person name="Lin K."/>
        </authorList>
    </citation>
    <scope>NUCLEOTIDE SEQUENCE [LARGE SCALE GENOMIC DNA]</scope>
    <source>
        <strain evidence="2">cv. 9930</strain>
    </source>
</reference>
<reference evidence="1 2" key="3">
    <citation type="journal article" date="2010" name="BMC Genomics">
        <title>Transcriptome sequencing and comparative analysis of cucumber flowers with different sex types.</title>
        <authorList>
            <person name="Guo S."/>
            <person name="Zheng Y."/>
            <person name="Joung J.G."/>
            <person name="Liu S."/>
            <person name="Zhang Z."/>
            <person name="Crasta O.R."/>
            <person name="Sobral B.W."/>
            <person name="Xu Y."/>
            <person name="Huang S."/>
            <person name="Fei Z."/>
        </authorList>
    </citation>
    <scope>NUCLEOTIDE SEQUENCE [LARGE SCALE GENOMIC DNA]</scope>
    <source>
        <strain evidence="2">cv. 9930</strain>
    </source>
</reference>
<protein>
    <submittedName>
        <fullName evidence="1">Uncharacterized protein</fullName>
    </submittedName>
</protein>
<dbReference type="Gramene" id="KGN49668">
    <property type="protein sequence ID" value="KGN49668"/>
    <property type="gene ID" value="Csa_5G056070"/>
</dbReference>
<evidence type="ECO:0000313" key="2">
    <source>
        <dbReference type="Proteomes" id="UP000029981"/>
    </source>
</evidence>
<sequence length="97" mass="11508">MQVVDVIFTSLLNFLGRLGGLYINLRGQGYLQIHSPRAFWNVDSFREMLREVLSDQHRVPQENDAIVWHRTNLQALFNHFPRERRIIGTLLTRNFML</sequence>
<organism evidence="1 2">
    <name type="scientific">Cucumis sativus</name>
    <name type="common">Cucumber</name>
    <dbReference type="NCBI Taxonomy" id="3659"/>
    <lineage>
        <taxon>Eukaryota</taxon>
        <taxon>Viridiplantae</taxon>
        <taxon>Streptophyta</taxon>
        <taxon>Embryophyta</taxon>
        <taxon>Tracheophyta</taxon>
        <taxon>Spermatophyta</taxon>
        <taxon>Magnoliopsida</taxon>
        <taxon>eudicotyledons</taxon>
        <taxon>Gunneridae</taxon>
        <taxon>Pentapetalae</taxon>
        <taxon>rosids</taxon>
        <taxon>fabids</taxon>
        <taxon>Cucurbitales</taxon>
        <taxon>Cucurbitaceae</taxon>
        <taxon>Benincaseae</taxon>
        <taxon>Cucumis</taxon>
    </lineage>
</organism>
<dbReference type="EMBL" id="CM002926">
    <property type="protein sequence ID" value="KGN49668.1"/>
    <property type="molecule type" value="Genomic_DNA"/>
</dbReference>
<dbReference type="Proteomes" id="UP000029981">
    <property type="component" value="Chromosome 5"/>
</dbReference>
<evidence type="ECO:0000313" key="1">
    <source>
        <dbReference type="EMBL" id="KGN49668.1"/>
    </source>
</evidence>
<reference evidence="1 2" key="2">
    <citation type="journal article" date="2009" name="PLoS ONE">
        <title>An integrated genetic and cytogenetic map of the cucumber genome.</title>
        <authorList>
            <person name="Ren Y."/>
            <person name="Zhang Z."/>
            <person name="Liu J."/>
            <person name="Staub J.E."/>
            <person name="Han Y."/>
            <person name="Cheng Z."/>
            <person name="Li X."/>
            <person name="Lu J."/>
            <person name="Miao H."/>
            <person name="Kang H."/>
            <person name="Xie B."/>
            <person name="Gu X."/>
            <person name="Wang X."/>
            <person name="Du Y."/>
            <person name="Jin W."/>
            <person name="Huang S."/>
        </authorList>
    </citation>
    <scope>NUCLEOTIDE SEQUENCE [LARGE SCALE GENOMIC DNA]</scope>
    <source>
        <strain evidence="2">cv. 9930</strain>
    </source>
</reference>
<gene>
    <name evidence="1" type="ORF">Csa_5G056070</name>
</gene>
<reference evidence="1 2" key="1">
    <citation type="journal article" date="2009" name="Nat. Genet.">
        <title>The genome of the cucumber, Cucumis sativus L.</title>
        <authorList>
            <person name="Huang S."/>
            <person name="Li R."/>
            <person name="Zhang Z."/>
            <person name="Li L."/>
            <person name="Gu X."/>
            <person name="Fan W."/>
            <person name="Lucas W.J."/>
            <person name="Wang X."/>
            <person name="Xie B."/>
            <person name="Ni P."/>
            <person name="Ren Y."/>
            <person name="Zhu H."/>
            <person name="Li J."/>
            <person name="Lin K."/>
            <person name="Jin W."/>
            <person name="Fei Z."/>
            <person name="Li G."/>
            <person name="Staub J."/>
            <person name="Kilian A."/>
            <person name="van der Vossen E.A."/>
            <person name="Wu Y."/>
            <person name="Guo J."/>
            <person name="He J."/>
            <person name="Jia Z."/>
            <person name="Ren Y."/>
            <person name="Tian G."/>
            <person name="Lu Y."/>
            <person name="Ruan J."/>
            <person name="Qian W."/>
            <person name="Wang M."/>
            <person name="Huang Q."/>
            <person name="Li B."/>
            <person name="Xuan Z."/>
            <person name="Cao J."/>
            <person name="Asan"/>
            <person name="Wu Z."/>
            <person name="Zhang J."/>
            <person name="Cai Q."/>
            <person name="Bai Y."/>
            <person name="Zhao B."/>
            <person name="Han Y."/>
            <person name="Li Y."/>
            <person name="Li X."/>
            <person name="Wang S."/>
            <person name="Shi Q."/>
            <person name="Liu S."/>
            <person name="Cho W.K."/>
            <person name="Kim J.Y."/>
            <person name="Xu Y."/>
            <person name="Heller-Uszynska K."/>
            <person name="Miao H."/>
            <person name="Cheng Z."/>
            <person name="Zhang S."/>
            <person name="Wu J."/>
            <person name="Yang Y."/>
            <person name="Kang H."/>
            <person name="Li M."/>
            <person name="Liang H."/>
            <person name="Ren X."/>
            <person name="Shi Z."/>
            <person name="Wen M."/>
            <person name="Jian M."/>
            <person name="Yang H."/>
            <person name="Zhang G."/>
            <person name="Yang Z."/>
            <person name="Chen R."/>
            <person name="Liu S."/>
            <person name="Li J."/>
            <person name="Ma L."/>
            <person name="Liu H."/>
            <person name="Zhou Y."/>
            <person name="Zhao J."/>
            <person name="Fang X."/>
            <person name="Li G."/>
            <person name="Fang L."/>
            <person name="Li Y."/>
            <person name="Liu D."/>
            <person name="Zheng H."/>
            <person name="Zhang Y."/>
            <person name="Qin N."/>
            <person name="Li Z."/>
            <person name="Yang G."/>
            <person name="Yang S."/>
            <person name="Bolund L."/>
            <person name="Kristiansen K."/>
            <person name="Zheng H."/>
            <person name="Li S."/>
            <person name="Zhang X."/>
            <person name="Yang H."/>
            <person name="Wang J."/>
            <person name="Sun R."/>
            <person name="Zhang B."/>
            <person name="Jiang S."/>
            <person name="Wang J."/>
            <person name="Du Y."/>
            <person name="Li S."/>
        </authorList>
    </citation>
    <scope>NUCLEOTIDE SEQUENCE [LARGE SCALE GENOMIC DNA]</scope>
    <source>
        <strain evidence="2">cv. 9930</strain>
    </source>
</reference>
<dbReference type="AlphaFoldDB" id="A0A0A0KJD0"/>
<proteinExistence type="predicted"/>
<keyword evidence="2" id="KW-1185">Reference proteome</keyword>
<name>A0A0A0KJD0_CUCSA</name>
<accession>A0A0A0KJD0</accession>